<feature type="compositionally biased region" description="Basic and acidic residues" evidence="2">
    <location>
        <begin position="236"/>
        <end position="245"/>
    </location>
</feature>
<dbReference type="KEGG" id="dsi:Dsimw501_GD14844"/>
<feature type="region of interest" description="Disordered" evidence="2">
    <location>
        <begin position="1"/>
        <end position="89"/>
    </location>
</feature>
<feature type="compositionally biased region" description="Acidic residues" evidence="2">
    <location>
        <begin position="1"/>
        <end position="12"/>
    </location>
</feature>
<gene>
    <name evidence="3" type="primary">Dsim\GD14844</name>
    <name evidence="3" type="ORF">Dsimw501_GD14844</name>
</gene>
<dbReference type="Bgee" id="FBgn0186517">
    <property type="expression patterns" value="Expressed in female reproductive system and 2 other cell types or tissues"/>
</dbReference>
<feature type="region of interest" description="Disordered" evidence="2">
    <location>
        <begin position="313"/>
        <end position="348"/>
    </location>
</feature>
<protein>
    <submittedName>
        <fullName evidence="3">Uncharacterized protein</fullName>
    </submittedName>
</protein>
<proteinExistence type="predicted"/>
<accession>A0A0J9RYD4</accession>
<feature type="compositionally biased region" description="Basic and acidic residues" evidence="2">
    <location>
        <begin position="169"/>
        <end position="185"/>
    </location>
</feature>
<feature type="compositionally biased region" description="Polar residues" evidence="2">
    <location>
        <begin position="248"/>
        <end position="260"/>
    </location>
</feature>
<dbReference type="EMBL" id="CM002912">
    <property type="protein sequence ID" value="KMZ00662.1"/>
    <property type="molecule type" value="Genomic_DNA"/>
</dbReference>
<reference evidence="3" key="3">
    <citation type="submission" date="2015-04" db="EMBL/GenBank/DDBJ databases">
        <authorList>
            <consortium name="FlyBase"/>
        </authorList>
    </citation>
    <scope>NUCLEOTIDE SEQUENCE</scope>
    <source>
        <strain evidence="3">W501</strain>
    </source>
</reference>
<reference evidence="3" key="1">
    <citation type="journal article" date="2013" name="Genome Res.">
        <title>A second-generation assembly of the Drosophila simulans genome provides new insights into patterns of lineage-specific divergence.</title>
        <authorList>
            <person name="Hu T.T."/>
            <person name="Eisen M.B."/>
            <person name="Thornton K.R."/>
            <person name="Andolfatto P."/>
        </authorList>
    </citation>
    <scope>NUCLEOTIDE SEQUENCE [LARGE SCALE GENOMIC DNA]</scope>
    <source>
        <strain evidence="3">W501</strain>
    </source>
</reference>
<dbReference type="AlphaFoldDB" id="A0A0J9RYD4"/>
<keyword evidence="1" id="KW-0175">Coiled coil</keyword>
<feature type="region of interest" description="Disordered" evidence="2">
    <location>
        <begin position="169"/>
        <end position="199"/>
    </location>
</feature>
<feature type="coiled-coil region" evidence="1">
    <location>
        <begin position="553"/>
        <end position="598"/>
    </location>
</feature>
<feature type="region of interest" description="Disordered" evidence="2">
    <location>
        <begin position="236"/>
        <end position="260"/>
    </location>
</feature>
<organism evidence="3">
    <name type="scientific">Drosophila simulans</name>
    <name type="common">Fruit fly</name>
    <dbReference type="NCBI Taxonomy" id="7240"/>
    <lineage>
        <taxon>Eukaryota</taxon>
        <taxon>Metazoa</taxon>
        <taxon>Ecdysozoa</taxon>
        <taxon>Arthropoda</taxon>
        <taxon>Hexapoda</taxon>
        <taxon>Insecta</taxon>
        <taxon>Pterygota</taxon>
        <taxon>Neoptera</taxon>
        <taxon>Endopterygota</taxon>
        <taxon>Diptera</taxon>
        <taxon>Brachycera</taxon>
        <taxon>Muscomorpha</taxon>
        <taxon>Ephydroidea</taxon>
        <taxon>Drosophilidae</taxon>
        <taxon>Drosophila</taxon>
        <taxon>Sophophora</taxon>
    </lineage>
</organism>
<evidence type="ECO:0000313" key="3">
    <source>
        <dbReference type="EMBL" id="KMZ00662.1"/>
    </source>
</evidence>
<feature type="compositionally biased region" description="Acidic residues" evidence="2">
    <location>
        <begin position="313"/>
        <end position="322"/>
    </location>
</feature>
<feature type="compositionally biased region" description="Low complexity" evidence="2">
    <location>
        <begin position="628"/>
        <end position="645"/>
    </location>
</feature>
<sequence length="806" mass="94132">MVVSESESELLSESEPQPMSERQAIDGNLENLLSTRADEEETESKVNNPEDTNKEEVDSSDNAEPKDLKHKHEDLNSPAKDDTTRPLVLEQRHSLSIAETKKRREIAFSNELLFIPKELARSELQQRTRTLTKYAKNREYHLRMLKFPVGSGRPRYVAKKMKEACYPRSKEADIDSETMDIKQEESIDEPPEVSQSPRELPLSMPDLETEIGEQSQLCDNDEMNIKLYDFVKKEAESDSESEKISRKILQSQRESVIRTSNSKRQHYPYFSWHNPDSKGEPETEVGCCDVECLTIVKEELDEEVDEEMEEELVVKEEEEEEEVPHTQELVSPEQVEPPPEEEPESPEQPQAIGFFYSSTQNQLIHEPAEVPVQDLAPVRSESPEDFGQTALRQQLIHHIVQPNVCNEDAYHPSITCNNNAADRMNQNLGPHPTIEASVAHEASFQWNPQNADNYTNQNQLFHKQQLHIQNQPAYLQHQFKLPASQQQHEAIFQQQQQAGKENLQQLRVLYQRIKNRERNQLHHLSKSMKKVLDERLICERQHAEEKRLFQLKMEQFKKVEEKLKLDREQMQRQLRSDMKTLELRMADQQRQLEEKSLAWSWHQQQQLQQGQLPQQQQHLQRQHLLIQQQPEAQPQQQQQQQQQQQHFVHQDAHMSPETYIMQQQAFLYDPSYIYSTAYQESVAYQQRIQAYHEQQNYQAPESHTTAVELPRRFLLPPPPFCQSSSRTCTEVSPSVPKVRRCRTRISELGSDPYHRQMRTPLPPASLILPGHRNPQSQPLEPRNDHFGITSVMSNYVASFMNMQADR</sequence>
<reference evidence="3" key="2">
    <citation type="submission" date="2014-06" db="EMBL/GenBank/DDBJ databases">
        <authorList>
            <person name="Hu T."/>
            <person name="Eisen M.B."/>
            <person name="Thornton K.R."/>
            <person name="Andolfatto P."/>
        </authorList>
    </citation>
    <scope>NUCLEOTIDE SEQUENCE</scope>
    <source>
        <strain evidence="3">W501</strain>
    </source>
</reference>
<evidence type="ECO:0000256" key="1">
    <source>
        <dbReference type="SAM" id="Coils"/>
    </source>
</evidence>
<dbReference type="OrthoDB" id="7872884at2759"/>
<feature type="compositionally biased region" description="Basic and acidic residues" evidence="2">
    <location>
        <begin position="51"/>
        <end position="84"/>
    </location>
</feature>
<dbReference type="Proteomes" id="UP000035880">
    <property type="component" value="Chromosome 3L"/>
</dbReference>
<evidence type="ECO:0000256" key="2">
    <source>
        <dbReference type="SAM" id="MobiDB-lite"/>
    </source>
</evidence>
<feature type="region of interest" description="Disordered" evidence="2">
    <location>
        <begin position="628"/>
        <end position="650"/>
    </location>
</feature>
<name>A0A0J9RYD4_DROSI</name>